<comment type="subcellular location">
    <subcellularLocation>
        <location evidence="9">Secreted</location>
    </subcellularLocation>
</comment>
<organism evidence="12 13">
    <name type="scientific">Papilio xuthus</name>
    <name type="common">Asian swallowtail butterfly</name>
    <dbReference type="NCBI Taxonomy" id="66420"/>
    <lineage>
        <taxon>Eukaryota</taxon>
        <taxon>Metazoa</taxon>
        <taxon>Ecdysozoa</taxon>
        <taxon>Arthropoda</taxon>
        <taxon>Hexapoda</taxon>
        <taxon>Insecta</taxon>
        <taxon>Pterygota</taxon>
        <taxon>Neoptera</taxon>
        <taxon>Endopterygota</taxon>
        <taxon>Lepidoptera</taxon>
        <taxon>Glossata</taxon>
        <taxon>Ditrysia</taxon>
        <taxon>Papilionoidea</taxon>
        <taxon>Papilionidae</taxon>
        <taxon>Papilioninae</taxon>
        <taxon>Papilio</taxon>
    </lineage>
</organism>
<dbReference type="SMART" id="SM00680">
    <property type="entry name" value="CLIP"/>
    <property type="match status" value="1"/>
</dbReference>
<dbReference type="InterPro" id="IPR036846">
    <property type="entry name" value="GM2-AP_sf"/>
</dbReference>
<name>A0A194PP07_PAPXU</name>
<comment type="domain">
    <text evidence="9">The clip domain consists of 35-55 residues which are 'knitted' together usually by 3 conserved disulfide bonds forming a clip-like compact structure.</text>
</comment>
<dbReference type="InterPro" id="IPR043504">
    <property type="entry name" value="Peptidase_S1_PA_chymotrypsin"/>
</dbReference>
<dbReference type="SUPFAM" id="SSF50494">
    <property type="entry name" value="Trypsin-like serine proteases"/>
    <property type="match status" value="1"/>
</dbReference>
<keyword evidence="1 8" id="KW-0645">Protease</keyword>
<dbReference type="InterPro" id="IPR018114">
    <property type="entry name" value="TRYPSIN_HIS"/>
</dbReference>
<keyword evidence="3 8" id="KW-0378">Hydrolase</keyword>
<keyword evidence="6" id="KW-0325">Glycoprotein</keyword>
<dbReference type="GO" id="GO:0004252">
    <property type="term" value="F:serine-type endopeptidase activity"/>
    <property type="evidence" value="ECO:0007669"/>
    <property type="project" value="UniProtKB-UniRule"/>
</dbReference>
<keyword evidence="13" id="KW-1185">Reference proteome</keyword>
<dbReference type="Pfam" id="PF00089">
    <property type="entry name" value="Trypsin"/>
    <property type="match status" value="1"/>
</dbReference>
<dbReference type="Proteomes" id="UP000053268">
    <property type="component" value="Unassembled WGS sequence"/>
</dbReference>
<reference evidence="12 13" key="1">
    <citation type="journal article" date="2015" name="Nat. Commun.">
        <title>Outbred genome sequencing and CRISPR/Cas9 gene editing in butterflies.</title>
        <authorList>
            <person name="Li X."/>
            <person name="Fan D."/>
            <person name="Zhang W."/>
            <person name="Liu G."/>
            <person name="Zhang L."/>
            <person name="Zhao L."/>
            <person name="Fang X."/>
            <person name="Chen L."/>
            <person name="Dong Y."/>
            <person name="Chen Y."/>
            <person name="Ding Y."/>
            <person name="Zhao R."/>
            <person name="Feng M."/>
            <person name="Zhu Y."/>
            <person name="Feng Y."/>
            <person name="Jiang X."/>
            <person name="Zhu D."/>
            <person name="Xiang H."/>
            <person name="Feng X."/>
            <person name="Li S."/>
            <person name="Wang J."/>
            <person name="Zhang G."/>
            <person name="Kronforst M.R."/>
            <person name="Wang W."/>
        </authorList>
    </citation>
    <scope>NUCLEOTIDE SEQUENCE [LARGE SCALE GENOMIC DNA]</scope>
    <source>
        <strain evidence="12">Ya'a_city_454_Px</strain>
        <tissue evidence="12">Whole body</tissue>
    </source>
</reference>
<evidence type="ECO:0000256" key="6">
    <source>
        <dbReference type="ARBA" id="ARBA00023180"/>
    </source>
</evidence>
<dbReference type="Pfam" id="PF12032">
    <property type="entry name" value="CLIP"/>
    <property type="match status" value="1"/>
</dbReference>
<accession>A0A194PP07</accession>
<dbReference type="PRINTS" id="PR00722">
    <property type="entry name" value="CHYMOTRYPSIN"/>
</dbReference>
<dbReference type="GO" id="GO:0005576">
    <property type="term" value="C:extracellular region"/>
    <property type="evidence" value="ECO:0007669"/>
    <property type="project" value="UniProtKB-SubCell"/>
</dbReference>
<evidence type="ECO:0000313" key="13">
    <source>
        <dbReference type="Proteomes" id="UP000053268"/>
    </source>
</evidence>
<gene>
    <name evidence="12" type="ORF">RR46_14081</name>
</gene>
<dbReference type="PROSITE" id="PS00135">
    <property type="entry name" value="TRYPSIN_SER"/>
    <property type="match status" value="1"/>
</dbReference>
<evidence type="ECO:0000256" key="8">
    <source>
        <dbReference type="RuleBase" id="RU363034"/>
    </source>
</evidence>
<sequence>MPPLWRRIPHNYRVPPGTISETCQTPLGATSKCVSLYDCKELVSAFETRPLPNAVVSFLRQSQCGFEGYVPRVCCGPLPATGPTTTLPPKTTRAPIATGVVDPVNQEDSFPTPQDKCGIDTNGDRIYGGQFTDLDEYPWMVLMGYLTKEGKMSYQCGGVLINKRYALTAAHCVIGEIENAVGKLKSARLGEYDIQTDVDCIDNECAEPYQELPVMSAHPHPGFVDGKINREDDIAIVRFAQRARYTYFVQPICLVDPNLRLAEGSDVYVAGWGKTLLGTRSPVKLKLGMPIFNRSKCFEKYKKVGAELTEKQICAGGAFAEDACRGDSGGPLMRRRPNGVWESVGVVSFGYGCVTFLKANGEVVYEAEFSEDFKSCKDFNNKYIKCESFILGLVEADDDAEGGIGVSGVMEISQNIDKGYKISIEVWKLMDVGKEFTFASVADVCDSLKSEEAPWYPLVVSMNVTDCPVPAKTYPIQDLLISLEFAKDFLCVEFCGEYEVILSVLNENDEQLSCYVLGISITEVEKDKKK</sequence>
<dbReference type="Gene3D" id="3.30.1640.30">
    <property type="match status" value="1"/>
</dbReference>
<dbReference type="FunFam" id="2.40.10.10:FF:000028">
    <property type="entry name" value="Serine protease easter"/>
    <property type="match status" value="1"/>
</dbReference>
<dbReference type="InterPro" id="IPR033116">
    <property type="entry name" value="TRYPSIN_SER"/>
</dbReference>
<dbReference type="InterPro" id="IPR001314">
    <property type="entry name" value="Peptidase_S1A"/>
</dbReference>
<dbReference type="AlphaFoldDB" id="A0A194PP07"/>
<feature type="domain" description="Clip" evidence="11">
    <location>
        <begin position="22"/>
        <end position="75"/>
    </location>
</feature>
<dbReference type="Gene3D" id="2.70.220.10">
    <property type="entry name" value="Ganglioside GM2 activator"/>
    <property type="match status" value="1"/>
</dbReference>
<dbReference type="PROSITE" id="PS51888">
    <property type="entry name" value="CLIP"/>
    <property type="match status" value="1"/>
</dbReference>
<dbReference type="Gene3D" id="2.40.10.10">
    <property type="entry name" value="Trypsin-like serine proteases"/>
    <property type="match status" value="2"/>
</dbReference>
<protein>
    <recommendedName>
        <fullName evidence="9">CLIP domain-containing serine protease</fullName>
        <ecNumber evidence="8">3.4.21.-</ecNumber>
    </recommendedName>
</protein>
<dbReference type="PROSITE" id="PS00134">
    <property type="entry name" value="TRYPSIN_HIS"/>
    <property type="match status" value="1"/>
</dbReference>
<evidence type="ECO:0000259" key="11">
    <source>
        <dbReference type="PROSITE" id="PS51888"/>
    </source>
</evidence>
<evidence type="ECO:0000259" key="10">
    <source>
        <dbReference type="PROSITE" id="PS50240"/>
    </source>
</evidence>
<dbReference type="GO" id="GO:0006508">
    <property type="term" value="P:proteolysis"/>
    <property type="evidence" value="ECO:0007669"/>
    <property type="project" value="UniProtKB-KW"/>
</dbReference>
<comment type="similarity">
    <text evidence="7 9">Belongs to the peptidase S1 family. CLIP subfamily.</text>
</comment>
<feature type="domain" description="Peptidase S1" evidence="10">
    <location>
        <begin position="126"/>
        <end position="353"/>
    </location>
</feature>
<evidence type="ECO:0000256" key="5">
    <source>
        <dbReference type="ARBA" id="ARBA00023157"/>
    </source>
</evidence>
<dbReference type="SMART" id="SM00020">
    <property type="entry name" value="Tryp_SPc"/>
    <property type="match status" value="1"/>
</dbReference>
<keyword evidence="4 8" id="KW-0720">Serine protease</keyword>
<dbReference type="InterPro" id="IPR051487">
    <property type="entry name" value="Ser/Thr_Proteases_Immune/Dev"/>
</dbReference>
<dbReference type="InterPro" id="IPR009003">
    <property type="entry name" value="Peptidase_S1_PA"/>
</dbReference>
<evidence type="ECO:0000256" key="1">
    <source>
        <dbReference type="ARBA" id="ARBA00022670"/>
    </source>
</evidence>
<evidence type="ECO:0000256" key="7">
    <source>
        <dbReference type="ARBA" id="ARBA00024195"/>
    </source>
</evidence>
<dbReference type="CDD" id="cd00190">
    <property type="entry name" value="Tryp_SPc"/>
    <property type="match status" value="1"/>
</dbReference>
<evidence type="ECO:0000256" key="4">
    <source>
        <dbReference type="ARBA" id="ARBA00022825"/>
    </source>
</evidence>
<dbReference type="EC" id="3.4.21.-" evidence="8"/>
<dbReference type="PANTHER" id="PTHR24256">
    <property type="entry name" value="TRYPTASE-RELATED"/>
    <property type="match status" value="1"/>
</dbReference>
<evidence type="ECO:0000313" key="12">
    <source>
        <dbReference type="EMBL" id="KPI92860.1"/>
    </source>
</evidence>
<dbReference type="InterPro" id="IPR038565">
    <property type="entry name" value="CLIP_sf"/>
</dbReference>
<dbReference type="PROSITE" id="PS50240">
    <property type="entry name" value="TRYPSIN_DOM"/>
    <property type="match status" value="1"/>
</dbReference>
<evidence type="ECO:0000256" key="2">
    <source>
        <dbReference type="ARBA" id="ARBA00022729"/>
    </source>
</evidence>
<keyword evidence="2" id="KW-0732">Signal</keyword>
<evidence type="ECO:0000256" key="3">
    <source>
        <dbReference type="ARBA" id="ARBA00022801"/>
    </source>
</evidence>
<keyword evidence="5" id="KW-1015">Disulfide bond</keyword>
<dbReference type="InterPro" id="IPR001254">
    <property type="entry name" value="Trypsin_dom"/>
</dbReference>
<dbReference type="InterPro" id="IPR022700">
    <property type="entry name" value="CLIP"/>
</dbReference>
<evidence type="ECO:0000256" key="9">
    <source>
        <dbReference type="RuleBase" id="RU366078"/>
    </source>
</evidence>
<keyword evidence="9" id="KW-0964">Secreted</keyword>
<dbReference type="EMBL" id="KQ459603">
    <property type="protein sequence ID" value="KPI92860.1"/>
    <property type="molecule type" value="Genomic_DNA"/>
</dbReference>
<proteinExistence type="inferred from homology"/>
<dbReference type="STRING" id="66420.A0A194PP07"/>